<comment type="similarity">
    <text evidence="4">Belongs to the HSF family.</text>
</comment>
<reference evidence="7" key="1">
    <citation type="submission" date="2021-01" db="EMBL/GenBank/DDBJ databases">
        <authorList>
            <person name="Corre E."/>
            <person name="Pelletier E."/>
            <person name="Niang G."/>
            <person name="Scheremetjew M."/>
            <person name="Finn R."/>
            <person name="Kale V."/>
            <person name="Holt S."/>
            <person name="Cochrane G."/>
            <person name="Meng A."/>
            <person name="Brown T."/>
            <person name="Cohen L."/>
        </authorList>
    </citation>
    <scope>NUCLEOTIDE SEQUENCE</scope>
    <source>
        <strain evidence="7">CCMP127</strain>
    </source>
</reference>
<organism evidence="7">
    <name type="scientific">Amphora coffeiformis</name>
    <dbReference type="NCBI Taxonomy" id="265554"/>
    <lineage>
        <taxon>Eukaryota</taxon>
        <taxon>Sar</taxon>
        <taxon>Stramenopiles</taxon>
        <taxon>Ochrophyta</taxon>
        <taxon>Bacillariophyta</taxon>
        <taxon>Bacillariophyceae</taxon>
        <taxon>Bacillariophycidae</taxon>
        <taxon>Thalassiophysales</taxon>
        <taxon>Catenulaceae</taxon>
        <taxon>Amphora</taxon>
    </lineage>
</organism>
<dbReference type="InterPro" id="IPR000232">
    <property type="entry name" value="HSF_DNA-bd"/>
</dbReference>
<dbReference type="GO" id="GO:0003700">
    <property type="term" value="F:DNA-binding transcription factor activity"/>
    <property type="evidence" value="ECO:0007669"/>
    <property type="project" value="InterPro"/>
</dbReference>
<keyword evidence="3" id="KW-0539">Nucleus</keyword>
<dbReference type="Gene3D" id="1.10.10.10">
    <property type="entry name" value="Winged helix-like DNA-binding domain superfamily/Winged helix DNA-binding domain"/>
    <property type="match status" value="1"/>
</dbReference>
<proteinExistence type="inferred from homology"/>
<evidence type="ECO:0000256" key="5">
    <source>
        <dbReference type="SAM" id="MobiDB-lite"/>
    </source>
</evidence>
<evidence type="ECO:0000256" key="1">
    <source>
        <dbReference type="ARBA" id="ARBA00004123"/>
    </source>
</evidence>
<dbReference type="PANTHER" id="PTHR10015">
    <property type="entry name" value="HEAT SHOCK TRANSCRIPTION FACTOR"/>
    <property type="match status" value="1"/>
</dbReference>
<dbReference type="InterPro" id="IPR036388">
    <property type="entry name" value="WH-like_DNA-bd_sf"/>
</dbReference>
<feature type="compositionally biased region" description="Polar residues" evidence="5">
    <location>
        <begin position="51"/>
        <end position="75"/>
    </location>
</feature>
<dbReference type="Pfam" id="PF00447">
    <property type="entry name" value="HSF_DNA-bind"/>
    <property type="match status" value="1"/>
</dbReference>
<protein>
    <recommendedName>
        <fullName evidence="6">HSF-type DNA-binding domain-containing protein</fullName>
    </recommendedName>
</protein>
<evidence type="ECO:0000256" key="2">
    <source>
        <dbReference type="ARBA" id="ARBA00023125"/>
    </source>
</evidence>
<dbReference type="GO" id="GO:0005634">
    <property type="term" value="C:nucleus"/>
    <property type="evidence" value="ECO:0007669"/>
    <property type="project" value="UniProtKB-SubCell"/>
</dbReference>
<dbReference type="SMART" id="SM00415">
    <property type="entry name" value="HSF"/>
    <property type="match status" value="1"/>
</dbReference>
<dbReference type="AlphaFoldDB" id="A0A7S3PCZ9"/>
<evidence type="ECO:0000259" key="6">
    <source>
        <dbReference type="SMART" id="SM00415"/>
    </source>
</evidence>
<evidence type="ECO:0000256" key="4">
    <source>
        <dbReference type="RuleBase" id="RU004020"/>
    </source>
</evidence>
<dbReference type="PRINTS" id="PR00056">
    <property type="entry name" value="HSFDOMAIN"/>
</dbReference>
<gene>
    <name evidence="7" type="ORF">ACOF00016_LOCUS17423</name>
</gene>
<dbReference type="InterPro" id="IPR036390">
    <property type="entry name" value="WH_DNA-bd_sf"/>
</dbReference>
<evidence type="ECO:0000313" key="7">
    <source>
        <dbReference type="EMBL" id="CAE0420722.1"/>
    </source>
</evidence>
<accession>A0A7S3PCZ9</accession>
<keyword evidence="2" id="KW-0238">DNA-binding</keyword>
<feature type="region of interest" description="Disordered" evidence="5">
    <location>
        <begin position="422"/>
        <end position="445"/>
    </location>
</feature>
<sequence>MCKYTDGTIIRMSNDQISRNRGLTTLLASLGQATRAVTQAKAEVAVKKTCQNGSRNSAHANSYHQHESNYTSQLHHTGDSSTEEEHSMGDSSGGHPGHRQSTIATRVRRKRHSRESEQSEPLSPEQHSTVQHHYHDFVGAAPMKTSSAEAANQSKKSKGGIAFPFPSVLHAMLERSDHEGVDDIVSWQPHGRAFIVHSPTRFVNEIMPLFFRQTRFASFQRQLSLYGFLRLTRKGSDHGAYYHELFVRGRADLCQLMQRTRIKGSWVRQSSSPDTEPDFASMPPAPKSSSAAMPKLPPRRSTASASKATAEKSSRTAATTGVAPLSGFSILPQNPTSYHSATGFGWTNSSLQSNKTDLSTMVPLNLPSKPFASPRRQQSDLSYHLPMQQYFEPPLPSFVDPQQQASLTSFLHDVGLDSDDELRAELSQYDTEPLPWNSPSNLTDL</sequence>
<feature type="region of interest" description="Disordered" evidence="5">
    <location>
        <begin position="51"/>
        <end position="130"/>
    </location>
</feature>
<comment type="subcellular location">
    <subcellularLocation>
        <location evidence="1">Nucleus</location>
    </subcellularLocation>
</comment>
<dbReference type="FunFam" id="1.10.10.10:FF:000479">
    <property type="entry name" value="Predicted protein"/>
    <property type="match status" value="1"/>
</dbReference>
<dbReference type="SUPFAM" id="SSF46785">
    <property type="entry name" value="Winged helix' DNA-binding domain"/>
    <property type="match status" value="1"/>
</dbReference>
<dbReference type="PANTHER" id="PTHR10015:SF206">
    <property type="entry name" value="HSF-TYPE DNA-BINDING DOMAIN-CONTAINING PROTEIN"/>
    <property type="match status" value="1"/>
</dbReference>
<name>A0A7S3PCZ9_9STRA</name>
<evidence type="ECO:0000256" key="3">
    <source>
        <dbReference type="ARBA" id="ARBA00023242"/>
    </source>
</evidence>
<feature type="compositionally biased region" description="Low complexity" evidence="5">
    <location>
        <begin position="287"/>
        <end position="308"/>
    </location>
</feature>
<feature type="domain" description="HSF-type DNA-binding" evidence="6">
    <location>
        <begin position="161"/>
        <end position="260"/>
    </location>
</feature>
<dbReference type="GO" id="GO:0043565">
    <property type="term" value="F:sequence-specific DNA binding"/>
    <property type="evidence" value="ECO:0007669"/>
    <property type="project" value="InterPro"/>
</dbReference>
<feature type="region of interest" description="Disordered" evidence="5">
    <location>
        <begin position="265"/>
        <end position="319"/>
    </location>
</feature>
<dbReference type="EMBL" id="HBIM01023551">
    <property type="protein sequence ID" value="CAE0420722.1"/>
    <property type="molecule type" value="Transcribed_RNA"/>
</dbReference>